<gene>
    <name evidence="1" type="ORF">LVJ94_39470</name>
</gene>
<proteinExistence type="predicted"/>
<accession>A0ABZ2KWB6</accession>
<dbReference type="RefSeq" id="WP_394832602.1">
    <property type="nucleotide sequence ID" value="NZ_CP089929.1"/>
</dbReference>
<sequence length="117" mass="12605">MLELHRRVPGLTSVGAHTGVSSTDLLDGGLQRWLVSFAPPPNFGALSILYAAVGSEVAGGDYFGPRNWMPLNMLGIGRPPAKVELPARALDEALARELWILPENLSGVDFRTRRNAA</sequence>
<evidence type="ECO:0000313" key="1">
    <source>
        <dbReference type="EMBL" id="WXB02976.1"/>
    </source>
</evidence>
<evidence type="ECO:0000313" key="2">
    <source>
        <dbReference type="Proteomes" id="UP001374803"/>
    </source>
</evidence>
<dbReference type="EMBL" id="CP089983">
    <property type="protein sequence ID" value="WXB02976.1"/>
    <property type="molecule type" value="Genomic_DNA"/>
</dbReference>
<name>A0ABZ2KWB6_9BACT</name>
<dbReference type="Proteomes" id="UP001374803">
    <property type="component" value="Chromosome"/>
</dbReference>
<keyword evidence="2" id="KW-1185">Reference proteome</keyword>
<reference evidence="1" key="1">
    <citation type="submission" date="2021-12" db="EMBL/GenBank/DDBJ databases">
        <title>Discovery of the Pendulisporaceae a myxobacterial family with distinct sporulation behavior and unique specialized metabolism.</title>
        <authorList>
            <person name="Garcia R."/>
            <person name="Popoff A."/>
            <person name="Bader C.D."/>
            <person name="Loehr J."/>
            <person name="Walesch S."/>
            <person name="Walt C."/>
            <person name="Boldt J."/>
            <person name="Bunk B."/>
            <person name="Haeckl F.J.F.P.J."/>
            <person name="Gunesch A.P."/>
            <person name="Birkelbach J."/>
            <person name="Nuebel U."/>
            <person name="Pietschmann T."/>
            <person name="Bach T."/>
            <person name="Mueller R."/>
        </authorList>
    </citation>
    <scope>NUCLEOTIDE SEQUENCE</scope>
    <source>
        <strain evidence="1">MSr11367</strain>
    </source>
</reference>
<organism evidence="1 2">
    <name type="scientific">Pendulispora rubella</name>
    <dbReference type="NCBI Taxonomy" id="2741070"/>
    <lineage>
        <taxon>Bacteria</taxon>
        <taxon>Pseudomonadati</taxon>
        <taxon>Myxococcota</taxon>
        <taxon>Myxococcia</taxon>
        <taxon>Myxococcales</taxon>
        <taxon>Sorangiineae</taxon>
        <taxon>Pendulisporaceae</taxon>
        <taxon>Pendulispora</taxon>
    </lineage>
</organism>
<protein>
    <submittedName>
        <fullName evidence="1">Uncharacterized protein</fullName>
    </submittedName>
</protein>